<evidence type="ECO:0000256" key="1">
    <source>
        <dbReference type="ARBA" id="ARBA00023015"/>
    </source>
</evidence>
<evidence type="ECO:0000259" key="5">
    <source>
        <dbReference type="PROSITE" id="PS50977"/>
    </source>
</evidence>
<keyword evidence="2 4" id="KW-0238">DNA-binding</keyword>
<keyword evidence="7" id="KW-1185">Reference proteome</keyword>
<name>A0ABV8L0X8_9NOCA</name>
<dbReference type="PANTHER" id="PTHR30055">
    <property type="entry name" value="HTH-TYPE TRANSCRIPTIONAL REGULATOR RUTR"/>
    <property type="match status" value="1"/>
</dbReference>
<dbReference type="Pfam" id="PF00440">
    <property type="entry name" value="TetR_N"/>
    <property type="match status" value="1"/>
</dbReference>
<dbReference type="SUPFAM" id="SSF46689">
    <property type="entry name" value="Homeodomain-like"/>
    <property type="match status" value="1"/>
</dbReference>
<comment type="caution">
    <text evidence="6">The sequence shown here is derived from an EMBL/GenBank/DDBJ whole genome shotgun (WGS) entry which is preliminary data.</text>
</comment>
<feature type="DNA-binding region" description="H-T-H motif" evidence="4">
    <location>
        <begin position="28"/>
        <end position="47"/>
    </location>
</feature>
<dbReference type="PANTHER" id="PTHR30055:SF238">
    <property type="entry name" value="MYCOFACTOCIN BIOSYNTHESIS TRANSCRIPTIONAL REGULATOR MFTR-RELATED"/>
    <property type="match status" value="1"/>
</dbReference>
<evidence type="ECO:0000256" key="2">
    <source>
        <dbReference type="ARBA" id="ARBA00023125"/>
    </source>
</evidence>
<evidence type="ECO:0000313" key="6">
    <source>
        <dbReference type="EMBL" id="MFC4123974.1"/>
    </source>
</evidence>
<dbReference type="Proteomes" id="UP001595767">
    <property type="component" value="Unassembled WGS sequence"/>
</dbReference>
<dbReference type="Gene3D" id="1.10.357.10">
    <property type="entry name" value="Tetracycline Repressor, domain 2"/>
    <property type="match status" value="1"/>
</dbReference>
<organism evidence="6 7">
    <name type="scientific">Nocardia rhizosphaerae</name>
    <dbReference type="NCBI Taxonomy" id="1691571"/>
    <lineage>
        <taxon>Bacteria</taxon>
        <taxon>Bacillati</taxon>
        <taxon>Actinomycetota</taxon>
        <taxon>Actinomycetes</taxon>
        <taxon>Mycobacteriales</taxon>
        <taxon>Nocardiaceae</taxon>
        <taxon>Nocardia</taxon>
    </lineage>
</organism>
<evidence type="ECO:0000256" key="4">
    <source>
        <dbReference type="PROSITE-ProRule" id="PRU00335"/>
    </source>
</evidence>
<feature type="domain" description="HTH tetR-type" evidence="5">
    <location>
        <begin position="5"/>
        <end position="65"/>
    </location>
</feature>
<proteinExistence type="predicted"/>
<dbReference type="RefSeq" id="WP_378545267.1">
    <property type="nucleotide sequence ID" value="NZ_JBHSBA010000003.1"/>
</dbReference>
<dbReference type="InterPro" id="IPR009057">
    <property type="entry name" value="Homeodomain-like_sf"/>
</dbReference>
<gene>
    <name evidence="6" type="ORF">ACFOW8_03415</name>
</gene>
<sequence>MRSAEPGRRALLAAGRTLLSTEDLTKLSVNAIAAQAKMAKGSFYQHWPSREAYFVALHRAFHDDLDSQVAAAIADLAPGPERLAAGIAAYLDGCLADPATKGLLVQARTDAGLGPQVATRNAAAAALLVADLRAMGWSDPEPVAVLLVAAIAETALLELDAAAPRADLRTALLRLARRKEDGPETR</sequence>
<evidence type="ECO:0000256" key="3">
    <source>
        <dbReference type="ARBA" id="ARBA00023163"/>
    </source>
</evidence>
<dbReference type="PROSITE" id="PS50977">
    <property type="entry name" value="HTH_TETR_2"/>
    <property type="match status" value="1"/>
</dbReference>
<accession>A0ABV8L0X8</accession>
<protein>
    <submittedName>
        <fullName evidence="6">TetR/AcrR family transcriptional regulator</fullName>
    </submittedName>
</protein>
<keyword evidence="1" id="KW-0805">Transcription regulation</keyword>
<dbReference type="InterPro" id="IPR001647">
    <property type="entry name" value="HTH_TetR"/>
</dbReference>
<dbReference type="InterPro" id="IPR050109">
    <property type="entry name" value="HTH-type_TetR-like_transc_reg"/>
</dbReference>
<reference evidence="7" key="1">
    <citation type="journal article" date="2019" name="Int. J. Syst. Evol. Microbiol.">
        <title>The Global Catalogue of Microorganisms (GCM) 10K type strain sequencing project: providing services to taxonomists for standard genome sequencing and annotation.</title>
        <authorList>
            <consortium name="The Broad Institute Genomics Platform"/>
            <consortium name="The Broad Institute Genome Sequencing Center for Infectious Disease"/>
            <person name="Wu L."/>
            <person name="Ma J."/>
        </authorList>
    </citation>
    <scope>NUCLEOTIDE SEQUENCE [LARGE SCALE GENOMIC DNA]</scope>
    <source>
        <strain evidence="7">CGMCC 4.7204</strain>
    </source>
</reference>
<keyword evidence="3" id="KW-0804">Transcription</keyword>
<evidence type="ECO:0000313" key="7">
    <source>
        <dbReference type="Proteomes" id="UP001595767"/>
    </source>
</evidence>
<dbReference type="EMBL" id="JBHSBA010000003">
    <property type="protein sequence ID" value="MFC4123974.1"/>
    <property type="molecule type" value="Genomic_DNA"/>
</dbReference>